<proteinExistence type="predicted"/>
<protein>
    <submittedName>
        <fullName evidence="3">TMV resistance protein N-like</fullName>
    </submittedName>
</protein>
<dbReference type="Proteomes" id="UP000275846">
    <property type="component" value="Unassembled WGS sequence"/>
</dbReference>
<dbReference type="PANTHER" id="PTHR22774:SF11">
    <property type="entry name" value="CHOREIN N-TERMINAL DOMAIN-CONTAINING PROTEIN"/>
    <property type="match status" value="1"/>
</dbReference>
<evidence type="ECO:0000313" key="1">
    <source>
        <dbReference type="EMBL" id="VDM03321.1"/>
    </source>
</evidence>
<sequence>MENIELDEDVFMELLELPAWLQIRSASCTHLSLKVTQFYSIFVFLDSLDSPQVPTYSSGGRYGFVDKVIDGLSLKIHELKIDVLAKTFALSVQVRYTLRYNLLRFPL</sequence>
<name>A0A183TKD9_SCHSO</name>
<dbReference type="PANTHER" id="PTHR22774">
    <property type="entry name" value="CHOREIN N-TERMINAL DOMAIN-CONTAINING PROTEIN"/>
    <property type="match status" value="1"/>
</dbReference>
<evidence type="ECO:0000313" key="2">
    <source>
        <dbReference type="Proteomes" id="UP000275846"/>
    </source>
</evidence>
<dbReference type="EMBL" id="UYSU01041736">
    <property type="protein sequence ID" value="VDM03321.1"/>
    <property type="molecule type" value="Genomic_DNA"/>
</dbReference>
<gene>
    <name evidence="1" type="ORF">SSLN_LOCUS16935</name>
</gene>
<evidence type="ECO:0000313" key="3">
    <source>
        <dbReference type="WBParaSite" id="SSLN_0001758401-mRNA-1"/>
    </source>
</evidence>
<keyword evidence="2" id="KW-1185">Reference proteome</keyword>
<dbReference type="WBParaSite" id="SSLN_0001758401-mRNA-1">
    <property type="protein sequence ID" value="SSLN_0001758401-mRNA-1"/>
    <property type="gene ID" value="SSLN_0001758401"/>
</dbReference>
<reference evidence="3" key="1">
    <citation type="submission" date="2016-06" db="UniProtKB">
        <authorList>
            <consortium name="WormBaseParasite"/>
        </authorList>
    </citation>
    <scope>IDENTIFICATION</scope>
</reference>
<dbReference type="STRING" id="70667.A0A183TKD9"/>
<reference evidence="1 2" key="2">
    <citation type="submission" date="2018-11" db="EMBL/GenBank/DDBJ databases">
        <authorList>
            <consortium name="Pathogen Informatics"/>
        </authorList>
    </citation>
    <scope>NUCLEOTIDE SEQUENCE [LARGE SCALE GENOMIC DNA]</scope>
    <source>
        <strain evidence="1 2">NST_G2</strain>
    </source>
</reference>
<dbReference type="InterPro" id="IPR026728">
    <property type="entry name" value="BLTP3A/B"/>
</dbReference>
<dbReference type="AlphaFoldDB" id="A0A183TKD9"/>
<accession>A0A183TKD9</accession>
<dbReference type="OrthoDB" id="6159960at2759"/>
<organism evidence="3">
    <name type="scientific">Schistocephalus solidus</name>
    <name type="common">Tapeworm</name>
    <dbReference type="NCBI Taxonomy" id="70667"/>
    <lineage>
        <taxon>Eukaryota</taxon>
        <taxon>Metazoa</taxon>
        <taxon>Spiralia</taxon>
        <taxon>Lophotrochozoa</taxon>
        <taxon>Platyhelminthes</taxon>
        <taxon>Cestoda</taxon>
        <taxon>Eucestoda</taxon>
        <taxon>Diphyllobothriidea</taxon>
        <taxon>Diphyllobothriidae</taxon>
        <taxon>Schistocephalus</taxon>
    </lineage>
</organism>